<dbReference type="AlphaFoldDB" id="A0A7J6HX05"/>
<proteinExistence type="predicted"/>
<dbReference type="InterPro" id="IPR026960">
    <property type="entry name" value="RVT-Znf"/>
</dbReference>
<name>A0A7J6HX05_CANSA</name>
<evidence type="ECO:0000259" key="1">
    <source>
        <dbReference type="Pfam" id="PF13966"/>
    </source>
</evidence>
<dbReference type="Pfam" id="PF13966">
    <property type="entry name" value="zf-RVT"/>
    <property type="match status" value="1"/>
</dbReference>
<dbReference type="Proteomes" id="UP000583929">
    <property type="component" value="Unassembled WGS sequence"/>
</dbReference>
<accession>A0A7J6HX05</accession>
<evidence type="ECO:0000313" key="2">
    <source>
        <dbReference type="EMBL" id="KAF4399834.1"/>
    </source>
</evidence>
<comment type="caution">
    <text evidence="2">The sequence shown here is derived from an EMBL/GenBank/DDBJ whole genome shotgun (WGS) entry which is preliminary data.</text>
</comment>
<sequence length="439" mass="49316">MFNLPQNIPQRLVFKEIVPEFPSPFPSYYQSKFPSFANGFLPNTNADINSIHNQFNSYSYTHVITNTIATYPPSDLPIGNSIGLQFLGFFATNSNVAITITKAKGRSVITIIVATFTPTDLRVGNSFGYQLSDFSAKVQMLSLLLQRQKVTINTLLLPNGNRKENEVRGWFHQDDIPWALGIKLSLNRSDWITWSMTPNGIYSVASGYKLRFQNPDLAECSNKSKVQTWWKFIWGSCLTPKMKNVIWRVFNHWIPTKVELVKRGMALDTCCDLCKFQEEDICHALWLCLKVQNVWKQLGFPKLIPLKIQKAADGHPRDSQYQIEIFSPSSLQEPLLLAVQSLSLIPSIPNRPSGLKFPFLTCFSTVSIQEGLVKSIALPLFTDSSPEIVGFTTKFTIFLGSNSGLSIEEELPAVIFSGLMDKRSNWEALFTGKPGGVAV</sequence>
<reference evidence="2 3" key="1">
    <citation type="journal article" date="2020" name="bioRxiv">
        <title>Sequence and annotation of 42 cannabis genomes reveals extensive copy number variation in cannabinoid synthesis and pathogen resistance genes.</title>
        <authorList>
            <person name="Mckernan K.J."/>
            <person name="Helbert Y."/>
            <person name="Kane L.T."/>
            <person name="Ebling H."/>
            <person name="Zhang L."/>
            <person name="Liu B."/>
            <person name="Eaton Z."/>
            <person name="Mclaughlin S."/>
            <person name="Kingan S."/>
            <person name="Baybayan P."/>
            <person name="Concepcion G."/>
            <person name="Jordan M."/>
            <person name="Riva A."/>
            <person name="Barbazuk W."/>
            <person name="Harkins T."/>
        </authorList>
    </citation>
    <scope>NUCLEOTIDE SEQUENCE [LARGE SCALE GENOMIC DNA]</scope>
    <source>
        <strain evidence="3">cv. Jamaican Lion 4</strain>
        <tissue evidence="2">Leaf</tissue>
    </source>
</reference>
<gene>
    <name evidence="2" type="ORF">G4B88_021048</name>
</gene>
<dbReference type="EMBL" id="JAATIQ010000020">
    <property type="protein sequence ID" value="KAF4399834.1"/>
    <property type="molecule type" value="Genomic_DNA"/>
</dbReference>
<feature type="domain" description="Reverse transcriptase zinc-binding" evidence="1">
    <location>
        <begin position="221"/>
        <end position="295"/>
    </location>
</feature>
<organism evidence="2 3">
    <name type="scientific">Cannabis sativa</name>
    <name type="common">Hemp</name>
    <name type="synonym">Marijuana</name>
    <dbReference type="NCBI Taxonomy" id="3483"/>
    <lineage>
        <taxon>Eukaryota</taxon>
        <taxon>Viridiplantae</taxon>
        <taxon>Streptophyta</taxon>
        <taxon>Embryophyta</taxon>
        <taxon>Tracheophyta</taxon>
        <taxon>Spermatophyta</taxon>
        <taxon>Magnoliopsida</taxon>
        <taxon>eudicotyledons</taxon>
        <taxon>Gunneridae</taxon>
        <taxon>Pentapetalae</taxon>
        <taxon>rosids</taxon>
        <taxon>fabids</taxon>
        <taxon>Rosales</taxon>
        <taxon>Cannabaceae</taxon>
        <taxon>Cannabis</taxon>
    </lineage>
</organism>
<keyword evidence="3" id="KW-1185">Reference proteome</keyword>
<evidence type="ECO:0000313" key="3">
    <source>
        <dbReference type="Proteomes" id="UP000583929"/>
    </source>
</evidence>
<protein>
    <recommendedName>
        <fullName evidence="1">Reverse transcriptase zinc-binding domain-containing protein</fullName>
    </recommendedName>
</protein>